<evidence type="ECO:0000256" key="6">
    <source>
        <dbReference type="ARBA" id="ARBA00022801"/>
    </source>
</evidence>
<dbReference type="GO" id="GO:0016579">
    <property type="term" value="P:protein deubiquitination"/>
    <property type="evidence" value="ECO:0007669"/>
    <property type="project" value="TreeGrafter"/>
</dbReference>
<reference evidence="8 9" key="1">
    <citation type="submission" date="2016-10" db="EMBL/GenBank/DDBJ databases">
        <title>Reductive evolution of mitochondrial metabolism and differential evolution of invasion-related proteins in Cryptosporidium.</title>
        <authorList>
            <person name="Liu S."/>
            <person name="Roellig D.M."/>
            <person name="Guo Y."/>
            <person name="Li N."/>
            <person name="Frace M.A."/>
            <person name="Tang K."/>
            <person name="Zhang L."/>
            <person name="Feng Y."/>
            <person name="Xiao L."/>
        </authorList>
    </citation>
    <scope>NUCLEOTIDE SEQUENCE [LARGE SCALE GENOMIC DNA]</scope>
    <source>
        <strain evidence="8">39726</strain>
    </source>
</reference>
<comment type="caution">
    <text evidence="8">The sequence shown here is derived from an EMBL/GenBank/DDBJ whole genome shotgun (WGS) entry which is preliminary data.</text>
</comment>
<dbReference type="GeneID" id="39979191"/>
<evidence type="ECO:0000256" key="1">
    <source>
        <dbReference type="ARBA" id="ARBA00000707"/>
    </source>
</evidence>
<dbReference type="PROSITE" id="PS50802">
    <property type="entry name" value="OTU"/>
    <property type="match status" value="1"/>
</dbReference>
<evidence type="ECO:0000256" key="2">
    <source>
        <dbReference type="ARBA" id="ARBA00010407"/>
    </source>
</evidence>
<evidence type="ECO:0000256" key="4">
    <source>
        <dbReference type="ARBA" id="ARBA00022670"/>
    </source>
</evidence>
<dbReference type="GO" id="GO:0061578">
    <property type="term" value="F:K63-linked deubiquitinase activity"/>
    <property type="evidence" value="ECO:0007669"/>
    <property type="project" value="TreeGrafter"/>
</dbReference>
<dbReference type="InterPro" id="IPR038765">
    <property type="entry name" value="Papain-like_cys_pep_sf"/>
</dbReference>
<accession>A0A1J4MG39</accession>
<dbReference type="SUPFAM" id="SSF54001">
    <property type="entry name" value="Cysteine proteinases"/>
    <property type="match status" value="1"/>
</dbReference>
<dbReference type="PANTHER" id="PTHR12419:SF4">
    <property type="entry name" value="OTU DOMAIN-CONTAINING PROTEIN 5"/>
    <property type="match status" value="1"/>
</dbReference>
<dbReference type="AlphaFoldDB" id="A0A1J4MG39"/>
<dbReference type="Gene3D" id="3.90.70.80">
    <property type="match status" value="1"/>
</dbReference>
<comment type="similarity">
    <text evidence="2">Belongs to the peptidase C85 family.</text>
</comment>
<dbReference type="CDD" id="cd22752">
    <property type="entry name" value="OTU_OTUD5-like"/>
    <property type="match status" value="1"/>
</dbReference>
<dbReference type="InterPro" id="IPR003323">
    <property type="entry name" value="OTU_dom"/>
</dbReference>
<dbReference type="Pfam" id="PF02338">
    <property type="entry name" value="OTU"/>
    <property type="match status" value="1"/>
</dbReference>
<evidence type="ECO:0000313" key="9">
    <source>
        <dbReference type="Proteomes" id="UP000186176"/>
    </source>
</evidence>
<protein>
    <recommendedName>
        <fullName evidence="3">ubiquitinyl hydrolase 1</fullName>
        <ecNumber evidence="3">3.4.19.12</ecNumber>
    </recommendedName>
</protein>
<dbReference type="OrthoDB" id="342198at2759"/>
<keyword evidence="4 8" id="KW-0645">Protease</keyword>
<keyword evidence="6" id="KW-0378">Hydrolase</keyword>
<dbReference type="RefSeq" id="XP_028874533.1">
    <property type="nucleotide sequence ID" value="XM_029019412.1"/>
</dbReference>
<evidence type="ECO:0000256" key="5">
    <source>
        <dbReference type="ARBA" id="ARBA00022786"/>
    </source>
</evidence>
<keyword evidence="9" id="KW-1185">Reference proteome</keyword>
<sequence length="404" mass="46721">MIKECLIPSEVRVRNIEGDGNCLFRAVGSQLYGESDSHGIIRSACMDYIELNKESFSGFVHEYDSIEKYIQEKRRLGVWGDNIEIQAMSELYRIPVYIYEKVRNSKLNPNFLEKHKLERFSGSLSDSTFYENNEFVYQLLCKIEPKSSNVFDQIKNHYSNSRPIRLLYHNDLHYDSLFCKRECQTPIICIETGLIEVRIIRSLRASKAFRKQTKQEAKSENPRENSNLKTERISDLNNVPCALLRKRVIKHFPANFESSSESDNYTAKSSFFSYIRNKYRDEPDTVLKGSCLDRISDGEAHFERLSLKSKQLYSKFMSGPKSFSEKSAEKPAFFSKIKSLNNTHLGVVDRYAKDVQLSSHQKELKKLLTIDSTEPSSSQASGKKCVAIYCPINNLKQNTFKNYI</sequence>
<feature type="domain" description="OTU" evidence="7">
    <location>
        <begin position="11"/>
        <end position="180"/>
    </location>
</feature>
<evidence type="ECO:0000259" key="7">
    <source>
        <dbReference type="PROSITE" id="PS50802"/>
    </source>
</evidence>
<gene>
    <name evidence="8" type="ORF">cubi_02401</name>
</gene>
<organism evidence="8 9">
    <name type="scientific">Cryptosporidium ubiquitum</name>
    <dbReference type="NCBI Taxonomy" id="857276"/>
    <lineage>
        <taxon>Eukaryota</taxon>
        <taxon>Sar</taxon>
        <taxon>Alveolata</taxon>
        <taxon>Apicomplexa</taxon>
        <taxon>Conoidasida</taxon>
        <taxon>Coccidia</taxon>
        <taxon>Eucoccidiorida</taxon>
        <taxon>Eimeriorina</taxon>
        <taxon>Cryptosporidiidae</taxon>
        <taxon>Cryptosporidium</taxon>
    </lineage>
</organism>
<keyword evidence="5" id="KW-0833">Ubl conjugation pathway</keyword>
<dbReference type="GO" id="GO:0004843">
    <property type="term" value="F:cysteine-type deubiquitinase activity"/>
    <property type="evidence" value="ECO:0007669"/>
    <property type="project" value="UniProtKB-EC"/>
</dbReference>
<dbReference type="GO" id="GO:0006508">
    <property type="term" value="P:proteolysis"/>
    <property type="evidence" value="ECO:0007669"/>
    <property type="project" value="UniProtKB-KW"/>
</dbReference>
<evidence type="ECO:0000313" key="8">
    <source>
        <dbReference type="EMBL" id="OII73169.1"/>
    </source>
</evidence>
<comment type="catalytic activity">
    <reaction evidence="1">
        <text>Thiol-dependent hydrolysis of ester, thioester, amide, peptide and isopeptide bonds formed by the C-terminal Gly of ubiquitin (a 76-residue protein attached to proteins as an intracellular targeting signal).</text>
        <dbReference type="EC" id="3.4.19.12"/>
    </reaction>
</comment>
<proteinExistence type="inferred from homology"/>
<dbReference type="PANTHER" id="PTHR12419">
    <property type="entry name" value="OTU DOMAIN CONTAINING PROTEIN"/>
    <property type="match status" value="1"/>
</dbReference>
<dbReference type="Proteomes" id="UP000186176">
    <property type="component" value="Unassembled WGS sequence"/>
</dbReference>
<dbReference type="InterPro" id="IPR050704">
    <property type="entry name" value="Peptidase_C85-like"/>
</dbReference>
<dbReference type="EC" id="3.4.19.12" evidence="3"/>
<dbReference type="VEuPathDB" id="CryptoDB:cubi_02401"/>
<name>A0A1J4MG39_9CRYT</name>
<dbReference type="EMBL" id="LRBP01000017">
    <property type="protein sequence ID" value="OII73169.1"/>
    <property type="molecule type" value="Genomic_DNA"/>
</dbReference>
<evidence type="ECO:0000256" key="3">
    <source>
        <dbReference type="ARBA" id="ARBA00012759"/>
    </source>
</evidence>